<dbReference type="Proteomes" id="UP000515908">
    <property type="component" value="Chromosome 02"/>
</dbReference>
<keyword evidence="2" id="KW-0812">Transmembrane</keyword>
<evidence type="ECO:0000256" key="2">
    <source>
        <dbReference type="SAM" id="Phobius"/>
    </source>
</evidence>
<feature type="compositionally biased region" description="Basic and acidic residues" evidence="1">
    <location>
        <begin position="449"/>
        <end position="462"/>
    </location>
</feature>
<feature type="region of interest" description="Disordered" evidence="1">
    <location>
        <begin position="292"/>
        <end position="429"/>
    </location>
</feature>
<dbReference type="AlphaFoldDB" id="A0A7G2C6M9"/>
<evidence type="ECO:0000313" key="4">
    <source>
        <dbReference type="Proteomes" id="UP000515908"/>
    </source>
</evidence>
<proteinExistence type="predicted"/>
<keyword evidence="2" id="KW-0472">Membrane</keyword>
<protein>
    <submittedName>
        <fullName evidence="3">Uncharacterized protein</fullName>
    </submittedName>
</protein>
<name>A0A7G2C6M9_9TRYP</name>
<feature type="transmembrane region" description="Helical" evidence="2">
    <location>
        <begin position="709"/>
        <end position="729"/>
    </location>
</feature>
<feature type="compositionally biased region" description="Low complexity" evidence="1">
    <location>
        <begin position="12"/>
        <end position="28"/>
    </location>
</feature>
<feature type="compositionally biased region" description="Basic residues" evidence="1">
    <location>
        <begin position="69"/>
        <end position="99"/>
    </location>
</feature>
<feature type="compositionally biased region" description="Basic and acidic residues" evidence="1">
    <location>
        <begin position="366"/>
        <end position="375"/>
    </location>
</feature>
<feature type="region of interest" description="Disordered" evidence="1">
    <location>
        <begin position="445"/>
        <end position="469"/>
    </location>
</feature>
<dbReference type="EMBL" id="LR877146">
    <property type="protein sequence ID" value="CAD2213612.1"/>
    <property type="molecule type" value="Genomic_DNA"/>
</dbReference>
<feature type="region of interest" description="Disordered" evidence="1">
    <location>
        <begin position="1"/>
        <end position="148"/>
    </location>
</feature>
<reference evidence="3 4" key="1">
    <citation type="submission" date="2020-08" db="EMBL/GenBank/DDBJ databases">
        <authorList>
            <person name="Newling K."/>
            <person name="Davey J."/>
            <person name="Forrester S."/>
        </authorList>
    </citation>
    <scope>NUCLEOTIDE SEQUENCE [LARGE SCALE GENOMIC DNA]</scope>
    <source>
        <strain evidence="4">Crithidia deanei Carvalho (ATCC PRA-265)</strain>
    </source>
</reference>
<gene>
    <name evidence="3" type="ORF">ADEAN_000105500</name>
</gene>
<dbReference type="VEuPathDB" id="TriTrypDB:ADEAN_000105500"/>
<feature type="compositionally biased region" description="Low complexity" evidence="1">
    <location>
        <begin position="408"/>
        <end position="420"/>
    </location>
</feature>
<feature type="region of interest" description="Disordered" evidence="1">
    <location>
        <begin position="178"/>
        <end position="205"/>
    </location>
</feature>
<accession>A0A7G2C6M9</accession>
<evidence type="ECO:0000313" key="3">
    <source>
        <dbReference type="EMBL" id="CAD2213612.1"/>
    </source>
</evidence>
<sequence>MSHSNSAKRSGSSRQLKRSNSNRSSNSQRSHHSSAKRNGSSRELKRTNSNRSTDSQRSHTSRRSADAKHRSHSKSRERRQHSQKRHSSKRKDSMKRHNSRGGGHSSFHRNDSMGPTDSFSRRDSLSSMDAGMESHHLRRSGSNRSCASYDRMGDREHLPQDAGFLFSVPSTLECTGSILSRKSSGTRGGRHSDSPNFMEPPLSRTGSFGDIDRCSSLYGMGSVYLSTHGSDLGMMESIRESLYGMMNAEDSSAKDDMLLQRESGSMTNIKADKRCVRKRSFHEIPTLHSNNLQIERLLGDSPGEAPATEEPQKRLSDAGQGKPKKEDSRSVATYPPSSDPAKSTVKKDTAEHTRRPRSTKTTTIPRKAEEEDTKHVPKPPESPVARPEDMFLEVPTPTKAPASPAVSPTKPAKTQTPAPTEESKKKEATVPLEVVKAVPAVEPKPVVPSKREEEKVQPEKQKPTPSADRTITKKYTPTVHTVVVNNSKSLKVSARDGTVTLEGKEYKVSETQTNNCPFDLSKSDYLTHLTEEVHAGRMVSVVSLCGDNNRANVEVTEQVAIEMATNIIQRLEAAAKANHEQYQAHFIGAAFPTTNRTDDEMLVRDVQGSGEPMPALFATNPITAVTLAGMVRTTAKVSTDVAPIIQSCVKAFDTTKDEMLVIQMHITQVRAPGDVYATSLLFAFVNHMQKTFVLEDVMRNITERKKEGVLLFPVLCGACSTALLVPLSYADTKNMQQLRTTVEAGENFDKMAMLPPRSGSIQRFARKSQEALESGLITDRKRKERIRKMMWAAEKALRRPETWNPAVIPLV</sequence>
<keyword evidence="4" id="KW-1185">Reference proteome</keyword>
<evidence type="ECO:0000256" key="1">
    <source>
        <dbReference type="SAM" id="MobiDB-lite"/>
    </source>
</evidence>
<feature type="compositionally biased region" description="Polar residues" evidence="1">
    <location>
        <begin position="1"/>
        <end position="10"/>
    </location>
</feature>
<organism evidence="3 4">
    <name type="scientific">Angomonas deanei</name>
    <dbReference type="NCBI Taxonomy" id="59799"/>
    <lineage>
        <taxon>Eukaryota</taxon>
        <taxon>Discoba</taxon>
        <taxon>Euglenozoa</taxon>
        <taxon>Kinetoplastea</taxon>
        <taxon>Metakinetoplastina</taxon>
        <taxon>Trypanosomatida</taxon>
        <taxon>Trypanosomatidae</taxon>
        <taxon>Strigomonadinae</taxon>
        <taxon>Angomonas</taxon>
    </lineage>
</organism>
<keyword evidence="2" id="KW-1133">Transmembrane helix</keyword>